<evidence type="ECO:0000313" key="7">
    <source>
        <dbReference type="Proteomes" id="UP001642520"/>
    </source>
</evidence>
<dbReference type="Proteomes" id="UP001642520">
    <property type="component" value="Unassembled WGS sequence"/>
</dbReference>
<dbReference type="Pfam" id="PF00400">
    <property type="entry name" value="WD40"/>
    <property type="match status" value="3"/>
</dbReference>
<feature type="compositionally biased region" description="Polar residues" evidence="5">
    <location>
        <begin position="477"/>
        <end position="492"/>
    </location>
</feature>
<proteinExistence type="predicted"/>
<feature type="repeat" description="WD" evidence="4">
    <location>
        <begin position="77"/>
        <end position="107"/>
    </location>
</feature>
<dbReference type="PANTHER" id="PTHR44675">
    <property type="entry name" value="PAK1 INTERACTING PROTEIN 1"/>
    <property type="match status" value="1"/>
</dbReference>
<dbReference type="EMBL" id="CAXAJV020001290">
    <property type="protein sequence ID" value="CAL7939939.1"/>
    <property type="molecule type" value="Genomic_DNA"/>
</dbReference>
<comment type="function">
    <text evidence="3">Negatively regulates the PAK1 kinase. PAK1 is a member of the PAK kinase family, which has been shown to play a positive role in the regulation of signaling pathways involving MAPK8 and RELA. PAK1 exists as an inactive homodimer, which is activated by binding of small GTPases such as CDC42 to an N-terminal regulatory domain. PAK1IP1 also binds to the N-terminus of PAK1, and inhibits the specific activation of PAK1 by CDC42. May be involved in ribosomal large subunit assembly.</text>
</comment>
<evidence type="ECO:0008006" key="8">
    <source>
        <dbReference type="Google" id="ProtNLM"/>
    </source>
</evidence>
<evidence type="ECO:0000313" key="6">
    <source>
        <dbReference type="EMBL" id="CAL7939939.1"/>
    </source>
</evidence>
<dbReference type="InterPro" id="IPR036322">
    <property type="entry name" value="WD40_repeat_dom_sf"/>
</dbReference>
<accession>A0ABP1NFZ2</accession>
<keyword evidence="2" id="KW-0677">Repeat</keyword>
<feature type="repeat" description="WD" evidence="4">
    <location>
        <begin position="128"/>
        <end position="162"/>
    </location>
</feature>
<evidence type="ECO:0000256" key="2">
    <source>
        <dbReference type="ARBA" id="ARBA00022737"/>
    </source>
</evidence>
<keyword evidence="1 4" id="KW-0853">WD repeat</keyword>
<evidence type="ECO:0000256" key="5">
    <source>
        <dbReference type="SAM" id="MobiDB-lite"/>
    </source>
</evidence>
<dbReference type="PANTHER" id="PTHR44675:SF1">
    <property type="entry name" value="P21-ACTIVATED PROTEIN KINASE-INTERACTING PROTEIN 1"/>
    <property type="match status" value="1"/>
</dbReference>
<evidence type="ECO:0000256" key="1">
    <source>
        <dbReference type="ARBA" id="ARBA00022574"/>
    </source>
</evidence>
<dbReference type="PROSITE" id="PS50082">
    <property type="entry name" value="WD_REPEATS_2"/>
    <property type="match status" value="3"/>
</dbReference>
<dbReference type="SMART" id="SM00320">
    <property type="entry name" value="WD40"/>
    <property type="match status" value="6"/>
</dbReference>
<dbReference type="Gene3D" id="2.130.10.10">
    <property type="entry name" value="YVTN repeat-like/Quinoprotein amine dehydrogenase"/>
    <property type="match status" value="3"/>
</dbReference>
<dbReference type="InterPro" id="IPR015943">
    <property type="entry name" value="WD40/YVTN_repeat-like_dom_sf"/>
</dbReference>
<sequence length="515" mass="58743">MALDPFEIIVGTYEQYLLGYKVNQIVNEYKMEKSFATHSHVGSIRSVANNKHYLASAGADDSVYLYDLRYRVESGKLMHHNDTVNCVAFTPEASHLFTCSNDGSIAVIRCGNWQVEKHWLKPHKGLAVNTLAIHPTGKIALSTGADGILRTWNLVKGRQAYATNLVPRLKLDAKHVNVLKWSPNGEKYLLAVNQRIDVYSVELAGIDSEIKFDSKIICVEFLKDDLIAVGLENGQIKFYDLEKSVQTIDVIAHDIRVKCMAFKDDLLITASSSGEIKLWRYNRHKLDMLQKINCDARITCLSLSCKNLAYNKVQSEEEEQECSRRLPLLPDTTVTKERKLRLQQEIIVEKEGDWEVTSIDALQKLSGKKSKKKRSIEETQALSIPSKKNKSILKKIKARKNDVTDDDHIPKKKTKLVISNDDDSDKCEHENENHALNKKRKKLPKLFEENNNIPFKKMKGMKKKISEQCNTAVMLNNSKVKLTGRQQDNNASPKKRKKEMVVKDRAILKKKKKKQ</sequence>
<dbReference type="SUPFAM" id="SSF50978">
    <property type="entry name" value="WD40 repeat-like"/>
    <property type="match status" value="1"/>
</dbReference>
<protein>
    <recommendedName>
        <fullName evidence="8">P21-activated protein kinase-interacting protein 1-like protein</fullName>
    </recommendedName>
</protein>
<reference evidence="6 7" key="1">
    <citation type="submission" date="2024-08" db="EMBL/GenBank/DDBJ databases">
        <authorList>
            <person name="Will J Nash"/>
            <person name="Angela Man"/>
            <person name="Seanna McTaggart"/>
            <person name="Kendall Baker"/>
            <person name="Tom Barker"/>
            <person name="Leah Catchpole"/>
            <person name="Alex Durrant"/>
            <person name="Karim Gharbi"/>
            <person name="Naomi Irish"/>
            <person name="Gemy Kaithakottil"/>
            <person name="Debby Ku"/>
            <person name="Aaliyah Providence"/>
            <person name="Felix Shaw"/>
            <person name="David Swarbreck"/>
            <person name="Chris Watkins"/>
            <person name="Ann M. McCartney"/>
            <person name="Giulio Formenti"/>
            <person name="Alice Mouton"/>
            <person name="Noel Vella"/>
            <person name="Bjorn M von Reumont"/>
            <person name="Adriana Vella"/>
            <person name="Wilfried Haerty"/>
        </authorList>
    </citation>
    <scope>NUCLEOTIDE SEQUENCE [LARGE SCALE GENOMIC DNA]</scope>
</reference>
<evidence type="ECO:0000256" key="3">
    <source>
        <dbReference type="ARBA" id="ARBA00045213"/>
    </source>
</evidence>
<feature type="region of interest" description="Disordered" evidence="5">
    <location>
        <begin position="477"/>
        <end position="515"/>
    </location>
</feature>
<dbReference type="InterPro" id="IPR051959">
    <property type="entry name" value="PAK1-Kinase_Regulator"/>
</dbReference>
<dbReference type="InterPro" id="IPR001680">
    <property type="entry name" value="WD40_rpt"/>
</dbReference>
<dbReference type="InterPro" id="IPR019775">
    <property type="entry name" value="WD40_repeat_CS"/>
</dbReference>
<dbReference type="PROSITE" id="PS00678">
    <property type="entry name" value="WD_REPEATS_1"/>
    <property type="match status" value="1"/>
</dbReference>
<evidence type="ECO:0000256" key="4">
    <source>
        <dbReference type="PROSITE-ProRule" id="PRU00221"/>
    </source>
</evidence>
<keyword evidence="7" id="KW-1185">Reference proteome</keyword>
<organism evidence="6 7">
    <name type="scientific">Xylocopa violacea</name>
    <name type="common">Violet carpenter bee</name>
    <name type="synonym">Apis violacea</name>
    <dbReference type="NCBI Taxonomy" id="135666"/>
    <lineage>
        <taxon>Eukaryota</taxon>
        <taxon>Metazoa</taxon>
        <taxon>Ecdysozoa</taxon>
        <taxon>Arthropoda</taxon>
        <taxon>Hexapoda</taxon>
        <taxon>Insecta</taxon>
        <taxon>Pterygota</taxon>
        <taxon>Neoptera</taxon>
        <taxon>Endopterygota</taxon>
        <taxon>Hymenoptera</taxon>
        <taxon>Apocrita</taxon>
        <taxon>Aculeata</taxon>
        <taxon>Apoidea</taxon>
        <taxon>Anthophila</taxon>
        <taxon>Apidae</taxon>
        <taxon>Xylocopa</taxon>
        <taxon>Xylocopa</taxon>
    </lineage>
</organism>
<gene>
    <name evidence="6" type="ORF">XYLVIOL_LOCUS4231</name>
</gene>
<feature type="repeat" description="WD" evidence="4">
    <location>
        <begin position="250"/>
        <end position="279"/>
    </location>
</feature>
<comment type="caution">
    <text evidence="6">The sequence shown here is derived from an EMBL/GenBank/DDBJ whole genome shotgun (WGS) entry which is preliminary data.</text>
</comment>
<name>A0ABP1NFZ2_XYLVO</name>